<dbReference type="OrthoDB" id="6251484at2759"/>
<sequence>MADYLIMSTLHVLTFNSIYALNKVFTEELSRIPDMAEIDALKIEVKLRLHPEEEPSEDEDAIMMPKQANKNAAAMETMLGTSNLVPDPYFDAFTRPFINNKFEDKTCGQGPQLRAIFEEDMLLQDIISGLQNNVNYAFNAINHYIATFTEITEFFKSNDVVSQESVENARNVVAGDLKGVKRLQSDVDFFREGLATYHRQVSMTNKIPSCRPIGLFMVDTTAFKNKVIPSPLRCLDCIHAIIPLVSRKEVDRLTQETQDAEYTLALPLSTTADYVSHLSFLRKVQLRVRHYDFCGGFESHFRMHLPVVFQTLFPGIERAKTAIDRALAERDGSIDKFCACLDKDIGELLHDIREAKQAVGNPMLLDIEKEREPLLNELARVREIVDELQTRAQTYRGYQKSFKVRLLEFFFELYLKKLNKLNYSPRIPHSHFHRYH</sequence>
<dbReference type="EMBL" id="UYRU01066453">
    <property type="protein sequence ID" value="VDN16605.1"/>
    <property type="molecule type" value="Genomic_DNA"/>
</dbReference>
<dbReference type="GO" id="GO:0045505">
    <property type="term" value="F:dynein intermediate chain binding"/>
    <property type="evidence" value="ECO:0007669"/>
    <property type="project" value="InterPro"/>
</dbReference>
<dbReference type="PANTHER" id="PTHR22878">
    <property type="entry name" value="DYNEIN HEAVY CHAIN 6, AXONEMAL-LIKE-RELATED"/>
    <property type="match status" value="1"/>
</dbReference>
<organism evidence="1 2">
    <name type="scientific">Dibothriocephalus latus</name>
    <name type="common">Fish tapeworm</name>
    <name type="synonym">Diphyllobothrium latum</name>
    <dbReference type="NCBI Taxonomy" id="60516"/>
    <lineage>
        <taxon>Eukaryota</taxon>
        <taxon>Metazoa</taxon>
        <taxon>Spiralia</taxon>
        <taxon>Lophotrochozoa</taxon>
        <taxon>Platyhelminthes</taxon>
        <taxon>Cestoda</taxon>
        <taxon>Eucestoda</taxon>
        <taxon>Diphyllobothriidea</taxon>
        <taxon>Diphyllobothriidae</taxon>
        <taxon>Dibothriocephalus</taxon>
    </lineage>
</organism>
<dbReference type="GO" id="GO:0051959">
    <property type="term" value="F:dynein light intermediate chain binding"/>
    <property type="evidence" value="ECO:0007669"/>
    <property type="project" value="InterPro"/>
</dbReference>
<keyword evidence="2" id="KW-1185">Reference proteome</keyword>
<dbReference type="GO" id="GO:0030286">
    <property type="term" value="C:dynein complex"/>
    <property type="evidence" value="ECO:0007669"/>
    <property type="project" value="InterPro"/>
</dbReference>
<dbReference type="Proteomes" id="UP000281553">
    <property type="component" value="Unassembled WGS sequence"/>
</dbReference>
<proteinExistence type="predicted"/>
<dbReference type="PANTHER" id="PTHR22878:SF68">
    <property type="entry name" value="DYNEIN HEAVY CHAIN 6, AXONEMAL-LIKE"/>
    <property type="match status" value="1"/>
</dbReference>
<protein>
    <submittedName>
        <fullName evidence="1">Uncharacterized protein</fullName>
    </submittedName>
</protein>
<dbReference type="GO" id="GO:0007018">
    <property type="term" value="P:microtubule-based movement"/>
    <property type="evidence" value="ECO:0007669"/>
    <property type="project" value="InterPro"/>
</dbReference>
<evidence type="ECO:0000313" key="2">
    <source>
        <dbReference type="Proteomes" id="UP000281553"/>
    </source>
</evidence>
<evidence type="ECO:0000313" key="1">
    <source>
        <dbReference type="EMBL" id="VDN16605.1"/>
    </source>
</evidence>
<accession>A0A3P7LI82</accession>
<dbReference type="AlphaFoldDB" id="A0A3P7LI82"/>
<gene>
    <name evidence="1" type="ORF">DILT_LOCUS12436</name>
</gene>
<dbReference type="InterPro" id="IPR026983">
    <property type="entry name" value="DHC"/>
</dbReference>
<name>A0A3P7LI82_DIBLA</name>
<reference evidence="1 2" key="1">
    <citation type="submission" date="2018-11" db="EMBL/GenBank/DDBJ databases">
        <authorList>
            <consortium name="Pathogen Informatics"/>
        </authorList>
    </citation>
    <scope>NUCLEOTIDE SEQUENCE [LARGE SCALE GENOMIC DNA]</scope>
</reference>